<dbReference type="AlphaFoldDB" id="A0AAX1IAS8"/>
<name>A0AAX1IAS8_STEMA</name>
<sequence length="185" mass="20139">MKKMIVVAAVLTGALAVNASAQEVDYLGASPKLLAEANAQAADLPAGVQLVELERWRSRDDTFSARPLNTPGGMQHPGRKEGTLGFISYYPFEGSVTMYACLNNNWLDSFSSMDPNCEGHMKTTNGMPITGYIAATQLPGTVPLYRCMRGGLKPNNWADHFDTLDANCEGVKYPVNEGIMGYIWL</sequence>
<feature type="chain" id="PRO_5043387709" evidence="1">
    <location>
        <begin position="22"/>
        <end position="185"/>
    </location>
</feature>
<gene>
    <name evidence="2" type="ORF">GPNADHDJ_01055</name>
</gene>
<proteinExistence type="predicted"/>
<protein>
    <submittedName>
        <fullName evidence="2">Uncharacterized protein</fullName>
    </submittedName>
</protein>
<evidence type="ECO:0000256" key="1">
    <source>
        <dbReference type="SAM" id="SignalP"/>
    </source>
</evidence>
<accession>A0AAX1IAS8</accession>
<keyword evidence="1" id="KW-0732">Signal</keyword>
<dbReference type="RefSeq" id="WP_111190869.1">
    <property type="nucleotide sequence ID" value="NZ_CP040433.1"/>
</dbReference>
<dbReference type="Proteomes" id="UP000515598">
    <property type="component" value="Chromosome"/>
</dbReference>
<dbReference type="EMBL" id="CP060025">
    <property type="protein sequence ID" value="QNG76873.1"/>
    <property type="molecule type" value="Genomic_DNA"/>
</dbReference>
<evidence type="ECO:0000313" key="2">
    <source>
        <dbReference type="EMBL" id="QNG76873.1"/>
    </source>
</evidence>
<organism evidence="2 3">
    <name type="scientific">Stenotrophomonas maltophilia</name>
    <name type="common">Pseudomonas maltophilia</name>
    <name type="synonym">Xanthomonas maltophilia</name>
    <dbReference type="NCBI Taxonomy" id="40324"/>
    <lineage>
        <taxon>Bacteria</taxon>
        <taxon>Pseudomonadati</taxon>
        <taxon>Pseudomonadota</taxon>
        <taxon>Gammaproteobacteria</taxon>
        <taxon>Lysobacterales</taxon>
        <taxon>Lysobacteraceae</taxon>
        <taxon>Stenotrophomonas</taxon>
        <taxon>Stenotrophomonas maltophilia group</taxon>
    </lineage>
</organism>
<reference evidence="2 3" key="1">
    <citation type="submission" date="2020-08" db="EMBL/GenBank/DDBJ databases">
        <title>Phenotypic and transcriptomic analysis of seven clinical Stenotrophomonas maltophilia isolates identify a small set of shared and commonly regulated genes involved in biofilm lifestyle.</title>
        <authorList>
            <person name="Alio I."/>
            <person name="Gudzuhn M."/>
            <person name="Streit W."/>
        </authorList>
    </citation>
    <scope>NUCLEOTIDE SEQUENCE [LARGE SCALE GENOMIC DNA]</scope>
    <source>
        <strain evidence="2 3">UHH_SKK55</strain>
    </source>
</reference>
<feature type="signal peptide" evidence="1">
    <location>
        <begin position="1"/>
        <end position="21"/>
    </location>
</feature>
<evidence type="ECO:0000313" key="3">
    <source>
        <dbReference type="Proteomes" id="UP000515598"/>
    </source>
</evidence>